<reference evidence="2 3" key="1">
    <citation type="submission" date="2019-09" db="EMBL/GenBank/DDBJ databases">
        <authorList>
            <consortium name="DOE Joint Genome Institute"/>
            <person name="Mondo S.J."/>
            <person name="Navarro-Mendoza M.I."/>
            <person name="Perez-Arques C."/>
            <person name="Panchal S."/>
            <person name="Nicolas F.E."/>
            <person name="Ganguly P."/>
            <person name="Pangilinan J."/>
            <person name="Grigoriev I."/>
            <person name="Heitman J."/>
            <person name="Sanya K."/>
            <person name="Garre V."/>
        </authorList>
    </citation>
    <scope>NUCLEOTIDE SEQUENCE [LARGE SCALE GENOMIC DNA]</scope>
    <source>
        <strain evidence="2 3">MU402</strain>
    </source>
</reference>
<dbReference type="AlphaFoldDB" id="A0A8H4BRS6"/>
<gene>
    <name evidence="2" type="ORF">FB192DRAFT_1352950</name>
</gene>
<evidence type="ECO:0000313" key="3">
    <source>
        <dbReference type="Proteomes" id="UP000469890"/>
    </source>
</evidence>
<sequence length="170" mass="19075">MQKPRKSKHLSKEGPSSPTGSFSVDQLLPEKTETRFKKVYMKKCKQQQAGRINSRQNSAVSTEPYQVNLFDRKFYYNKDGTENLYDGPKEIAAKLGLEYKGSPIVTVYPSSTTVEQPSKALSMPQSPSPAKNDHVMSENSRPKKSGTPSTLTLAAYKEELRNKALKRNQS</sequence>
<accession>A0A8H4BRS6</accession>
<dbReference type="Proteomes" id="UP000469890">
    <property type="component" value="Unassembled WGS sequence"/>
</dbReference>
<feature type="region of interest" description="Disordered" evidence="1">
    <location>
        <begin position="111"/>
        <end position="170"/>
    </location>
</feature>
<organism evidence="2 3">
    <name type="scientific">Mucor circinelloides f. lusitanicus</name>
    <name type="common">Mucor racemosus var. lusitanicus</name>
    <dbReference type="NCBI Taxonomy" id="29924"/>
    <lineage>
        <taxon>Eukaryota</taxon>
        <taxon>Fungi</taxon>
        <taxon>Fungi incertae sedis</taxon>
        <taxon>Mucoromycota</taxon>
        <taxon>Mucoromycotina</taxon>
        <taxon>Mucoromycetes</taxon>
        <taxon>Mucorales</taxon>
        <taxon>Mucorineae</taxon>
        <taxon>Mucoraceae</taxon>
        <taxon>Mucor</taxon>
    </lineage>
</organism>
<protein>
    <submittedName>
        <fullName evidence="2">Uncharacterized protein</fullName>
    </submittedName>
</protein>
<evidence type="ECO:0000313" key="2">
    <source>
        <dbReference type="EMBL" id="KAF1806916.1"/>
    </source>
</evidence>
<proteinExistence type="predicted"/>
<name>A0A8H4BRS6_MUCCL</name>
<evidence type="ECO:0000256" key="1">
    <source>
        <dbReference type="SAM" id="MobiDB-lite"/>
    </source>
</evidence>
<dbReference type="EMBL" id="JAAECE010000001">
    <property type="protein sequence ID" value="KAF1806916.1"/>
    <property type="molecule type" value="Genomic_DNA"/>
</dbReference>
<comment type="caution">
    <text evidence="2">The sequence shown here is derived from an EMBL/GenBank/DDBJ whole genome shotgun (WGS) entry which is preliminary data.</text>
</comment>
<feature type="region of interest" description="Disordered" evidence="1">
    <location>
        <begin position="1"/>
        <end position="28"/>
    </location>
</feature>
<feature type="compositionally biased region" description="Polar residues" evidence="1">
    <location>
        <begin position="14"/>
        <end position="24"/>
    </location>
</feature>